<evidence type="ECO:0000256" key="11">
    <source>
        <dbReference type="ARBA" id="ARBA00022989"/>
    </source>
</evidence>
<evidence type="ECO:0000256" key="7">
    <source>
        <dbReference type="ARBA" id="ARBA00022723"/>
    </source>
</evidence>
<evidence type="ECO:0000256" key="16">
    <source>
        <dbReference type="SAM" id="Phobius"/>
    </source>
</evidence>
<evidence type="ECO:0000256" key="6">
    <source>
        <dbReference type="ARBA" id="ARBA00022692"/>
    </source>
</evidence>
<evidence type="ECO:0000259" key="17">
    <source>
        <dbReference type="PROSITE" id="PS50857"/>
    </source>
</evidence>
<evidence type="ECO:0000256" key="13">
    <source>
        <dbReference type="ARBA" id="ARBA00023136"/>
    </source>
</evidence>
<feature type="transmembrane region" description="Helical" evidence="16">
    <location>
        <begin position="62"/>
        <end position="87"/>
    </location>
</feature>
<keyword evidence="4 15" id="KW-0813">Transport</keyword>
<keyword evidence="15" id="KW-0999">Mitochondrion inner membrane</keyword>
<keyword evidence="11 16" id="KW-1133">Transmembrane helix</keyword>
<dbReference type="CTD" id="4513"/>
<dbReference type="EMBL" id="JN398365">
    <property type="protein sequence ID" value="AEV94310.1"/>
    <property type="molecule type" value="Genomic_DNA"/>
</dbReference>
<feature type="domain" description="Cytochrome oxidase subunit II transmembrane region profile" evidence="18">
    <location>
        <begin position="42"/>
        <end position="138"/>
    </location>
</feature>
<organism evidence="19">
    <name type="scientific">Semele scabra</name>
    <dbReference type="NCBI Taxonomy" id="1125679"/>
    <lineage>
        <taxon>Eukaryota</taxon>
        <taxon>Metazoa</taxon>
        <taxon>Spiralia</taxon>
        <taxon>Lophotrochozoa</taxon>
        <taxon>Mollusca</taxon>
        <taxon>Bivalvia</taxon>
        <taxon>Autobranchia</taxon>
        <taxon>Heteroconchia</taxon>
        <taxon>Euheterodonta</taxon>
        <taxon>Imparidentia</taxon>
        <taxon>Neoheterodontei</taxon>
        <taxon>Cardiida</taxon>
        <taxon>Tellinoidea</taxon>
        <taxon>Semelidae</taxon>
        <taxon>Semele</taxon>
    </lineage>
</organism>
<comment type="subcellular location">
    <subcellularLocation>
        <location evidence="1">Membrane</location>
        <topology evidence="1">Multi-pass membrane protein</topology>
    </subcellularLocation>
    <subcellularLocation>
        <location evidence="15">Mitochondrion inner membrane</location>
        <topology evidence="15">Multi-pass membrane protein</topology>
    </subcellularLocation>
</comment>
<feature type="transmembrane region" description="Helical" evidence="16">
    <location>
        <begin position="108"/>
        <end position="128"/>
    </location>
</feature>
<evidence type="ECO:0000256" key="14">
    <source>
        <dbReference type="ARBA" id="ARBA00049512"/>
    </source>
</evidence>
<keyword evidence="7 15" id="KW-0479">Metal-binding</keyword>
<evidence type="ECO:0000256" key="15">
    <source>
        <dbReference type="RuleBase" id="RU000457"/>
    </source>
</evidence>
<accession>J3JR31</accession>
<dbReference type="PRINTS" id="PR01166">
    <property type="entry name" value="CYCOXIDASEII"/>
</dbReference>
<gene>
    <name evidence="19" type="primary">cox2</name>
</gene>
<keyword evidence="12 15" id="KW-0186">Copper</keyword>
<dbReference type="Pfam" id="PF00116">
    <property type="entry name" value="COX2"/>
    <property type="match status" value="1"/>
</dbReference>
<dbReference type="InterPro" id="IPR002429">
    <property type="entry name" value="CcO_II-like_C"/>
</dbReference>
<dbReference type="GO" id="GO:0042773">
    <property type="term" value="P:ATP synthesis coupled electron transport"/>
    <property type="evidence" value="ECO:0007669"/>
    <property type="project" value="TreeGrafter"/>
</dbReference>
<evidence type="ECO:0000256" key="10">
    <source>
        <dbReference type="ARBA" id="ARBA00022982"/>
    </source>
</evidence>
<comment type="cofactor">
    <cofactor evidence="15">
        <name>Cu cation</name>
        <dbReference type="ChEBI" id="CHEBI:23378"/>
    </cofactor>
    <text evidence="15">Binds a copper A center.</text>
</comment>
<keyword evidence="10 15" id="KW-0249">Electron transport</keyword>
<protein>
    <recommendedName>
        <fullName evidence="3 15">Cytochrome c oxidase subunit 2</fullName>
    </recommendedName>
</protein>
<evidence type="ECO:0000256" key="3">
    <source>
        <dbReference type="ARBA" id="ARBA00015946"/>
    </source>
</evidence>
<keyword evidence="9" id="KW-1278">Translocase</keyword>
<keyword evidence="8" id="KW-0460">Magnesium</keyword>
<evidence type="ECO:0000256" key="5">
    <source>
        <dbReference type="ARBA" id="ARBA00022660"/>
    </source>
</evidence>
<evidence type="ECO:0000256" key="9">
    <source>
        <dbReference type="ARBA" id="ARBA00022967"/>
    </source>
</evidence>
<keyword evidence="15 19" id="KW-0496">Mitochondrion</keyword>
<dbReference type="InterPro" id="IPR001505">
    <property type="entry name" value="Copper_CuA"/>
</dbReference>
<dbReference type="GeneID" id="13435714"/>
<keyword evidence="13 15" id="KW-0472">Membrane</keyword>
<dbReference type="PANTHER" id="PTHR22888">
    <property type="entry name" value="CYTOCHROME C OXIDASE, SUBUNIT II"/>
    <property type="match status" value="1"/>
</dbReference>
<feature type="domain" description="Cytochrome oxidase subunit II copper A binding" evidence="17">
    <location>
        <begin position="140"/>
        <end position="391"/>
    </location>
</feature>
<dbReference type="SUPFAM" id="SSF49503">
    <property type="entry name" value="Cupredoxins"/>
    <property type="match status" value="1"/>
</dbReference>
<dbReference type="Pfam" id="PF02790">
    <property type="entry name" value="COX2_TM"/>
    <property type="match status" value="1"/>
</dbReference>
<dbReference type="PROSITE" id="PS50999">
    <property type="entry name" value="COX2_TM"/>
    <property type="match status" value="1"/>
</dbReference>
<dbReference type="Gene3D" id="2.60.40.420">
    <property type="entry name" value="Cupredoxins - blue copper proteins"/>
    <property type="match status" value="2"/>
</dbReference>
<sequence>MCVQIARRPWMTKAWGSRNMVMLLESGVTLGGLIMGKCRLMPMVYGQGGLCDWGSSSGLSMVYLHDYLVCMCFMIMTVVGGVLWLVVPKSSYFCGGIHFRNVYHNNKLELWWTIIPIILIGIIGYPSFVELYSTGMNDKPKFVSVKVTGHQWYWNYEYLIDMRWYRSAGKVIGVRYLDLDLSGVVSGGKDAGEGSGGVVGGGLADSDIKLASVRANDWVVQQGVESAVVNPSMVGVWPGGMWGSCRSGWLKFPVHFSDEDFVNIDSSSVSDWVIKYDSYTLGPGGFDDSGELDRFGYRYGQCVDYPMVLPGDVDVEVKVTSGDVIHCWTLHGLSVKMDAVPGRVNTAHLSGLRPGFVAWGGCSEMCGVNHWQMSAEAEVLTAEDFIVWCLMWAYSDVDSSL</sequence>
<dbReference type="SUPFAM" id="SSF81464">
    <property type="entry name" value="Cytochrome c oxidase subunit II-like, transmembrane region"/>
    <property type="match status" value="1"/>
</dbReference>
<dbReference type="GO" id="GO:0004129">
    <property type="term" value="F:cytochrome-c oxidase activity"/>
    <property type="evidence" value="ECO:0007669"/>
    <property type="project" value="UniProtKB-EC"/>
</dbReference>
<reference evidence="19" key="1">
    <citation type="submission" date="2011-07" db="EMBL/GenBank/DDBJ databases">
        <title>The complete mitochondrial genomes of six heterodont bivalves (Tellinoidea and Solenoidea): extensive gene rearrangements and phylogenetic implications.</title>
        <authorList>
            <person name="Yuan Y."/>
            <person name="Li Q."/>
        </authorList>
    </citation>
    <scope>NUCLEOTIDE SEQUENCE</scope>
</reference>
<keyword evidence="6 15" id="KW-0812">Transmembrane</keyword>
<evidence type="ECO:0000256" key="4">
    <source>
        <dbReference type="ARBA" id="ARBA00022448"/>
    </source>
</evidence>
<comment type="catalytic activity">
    <reaction evidence="14">
        <text>4 Fe(II)-[cytochrome c] + O2 + 8 H(+)(in) = 4 Fe(III)-[cytochrome c] + 2 H2O + 4 H(+)(out)</text>
        <dbReference type="Rhea" id="RHEA:11436"/>
        <dbReference type="Rhea" id="RHEA-COMP:10350"/>
        <dbReference type="Rhea" id="RHEA-COMP:14399"/>
        <dbReference type="ChEBI" id="CHEBI:15377"/>
        <dbReference type="ChEBI" id="CHEBI:15378"/>
        <dbReference type="ChEBI" id="CHEBI:15379"/>
        <dbReference type="ChEBI" id="CHEBI:29033"/>
        <dbReference type="ChEBI" id="CHEBI:29034"/>
        <dbReference type="EC" id="7.1.1.9"/>
    </reaction>
    <physiologicalReaction direction="left-to-right" evidence="14">
        <dbReference type="Rhea" id="RHEA:11437"/>
    </physiologicalReaction>
</comment>
<dbReference type="InterPro" id="IPR045187">
    <property type="entry name" value="CcO_II"/>
</dbReference>
<evidence type="ECO:0000256" key="2">
    <source>
        <dbReference type="ARBA" id="ARBA00007866"/>
    </source>
</evidence>
<evidence type="ECO:0000256" key="12">
    <source>
        <dbReference type="ARBA" id="ARBA00023008"/>
    </source>
</evidence>
<evidence type="ECO:0000256" key="1">
    <source>
        <dbReference type="ARBA" id="ARBA00004141"/>
    </source>
</evidence>
<proteinExistence type="inferred from homology"/>
<geneLocation type="mitochondrion" evidence="19"/>
<dbReference type="Gene3D" id="1.10.287.90">
    <property type="match status" value="1"/>
</dbReference>
<dbReference type="AlphaFoldDB" id="J3JR31"/>
<dbReference type="PROSITE" id="PS00078">
    <property type="entry name" value="COX2"/>
    <property type="match status" value="1"/>
</dbReference>
<dbReference type="GO" id="GO:0005743">
    <property type="term" value="C:mitochondrial inner membrane"/>
    <property type="evidence" value="ECO:0007669"/>
    <property type="project" value="UniProtKB-SubCell"/>
</dbReference>
<evidence type="ECO:0000313" key="19">
    <source>
        <dbReference type="EMBL" id="AEV94310.1"/>
    </source>
</evidence>
<comment type="function">
    <text evidence="15">Component of the cytochrome c oxidase, the last enzyme in the mitochondrial electron transport chain which drives oxidative phosphorylation. The respiratory chain contains 3 multisubunit complexes succinate dehydrogenase (complex II, CII), ubiquinol-cytochrome c oxidoreductase (cytochrome b-c1 complex, complex III, CIII) and cytochrome c oxidase (complex IV, CIV), that cooperate to transfer electrons derived from NADH and succinate to molecular oxygen, creating an electrochemical gradient over the inner membrane that drives transmembrane transport and the ATP synthase. Cytochrome c oxidase is the component of the respiratory chain that catalyzes the reduction of oxygen to water. Electrons originating from reduced cytochrome c in the intermembrane space (IMS) are transferred via the dinuclear copper A center (CU(A)) of subunit 2 and heme A of subunit 1 to the active site in subunit 1, a binuclear center (BNC) formed by heme A3 and copper B (CU(B)). The BNC reduces molecular oxygen to 2 water molecules using 4 electrons from cytochrome c in the IMS and 4 protons from the mitochondrial matrix.</text>
</comment>
<dbReference type="InterPro" id="IPR008972">
    <property type="entry name" value="Cupredoxin"/>
</dbReference>
<name>J3JR31_9BIVA</name>
<dbReference type="InterPro" id="IPR011759">
    <property type="entry name" value="Cyt_c_oxidase_su2_TM_dom"/>
</dbReference>
<dbReference type="PANTHER" id="PTHR22888:SF9">
    <property type="entry name" value="CYTOCHROME C OXIDASE SUBUNIT 2"/>
    <property type="match status" value="1"/>
</dbReference>
<dbReference type="InterPro" id="IPR036257">
    <property type="entry name" value="Cyt_c_oxidase_su2_TM_sf"/>
</dbReference>
<dbReference type="GO" id="GO:0005507">
    <property type="term" value="F:copper ion binding"/>
    <property type="evidence" value="ECO:0007669"/>
    <property type="project" value="InterPro"/>
</dbReference>
<evidence type="ECO:0000256" key="8">
    <source>
        <dbReference type="ARBA" id="ARBA00022842"/>
    </source>
</evidence>
<feature type="transmembrane region" description="Helical" evidence="16">
    <location>
        <begin position="21"/>
        <end position="42"/>
    </location>
</feature>
<keyword evidence="5 15" id="KW-0679">Respiratory chain</keyword>
<dbReference type="RefSeq" id="YP_006576416.1">
    <property type="nucleotide sequence ID" value="NC_018374.1"/>
</dbReference>
<comment type="similarity">
    <text evidence="2 15">Belongs to the cytochrome c oxidase subunit 2 family.</text>
</comment>
<dbReference type="PROSITE" id="PS50857">
    <property type="entry name" value="COX2_CUA"/>
    <property type="match status" value="1"/>
</dbReference>
<evidence type="ECO:0000259" key="18">
    <source>
        <dbReference type="PROSITE" id="PS50999"/>
    </source>
</evidence>